<organism evidence="1 2">
    <name type="scientific">Pseudomonas tructae</name>
    <dbReference type="NCBI Taxonomy" id="2518644"/>
    <lineage>
        <taxon>Bacteria</taxon>
        <taxon>Pseudomonadati</taxon>
        <taxon>Pseudomonadota</taxon>
        <taxon>Gammaproteobacteria</taxon>
        <taxon>Pseudomonadales</taxon>
        <taxon>Pseudomonadaceae</taxon>
        <taxon>Pseudomonas</taxon>
    </lineage>
</organism>
<evidence type="ECO:0000313" key="2">
    <source>
        <dbReference type="Proteomes" id="UP000291130"/>
    </source>
</evidence>
<dbReference type="OrthoDB" id="6960643at2"/>
<gene>
    <name evidence="1" type="ORF">EXN22_07615</name>
</gene>
<name>A0A411MFD1_9PSED</name>
<dbReference type="Proteomes" id="UP000291130">
    <property type="component" value="Chromosome"/>
</dbReference>
<dbReference type="AlphaFoldDB" id="A0A411MFD1"/>
<dbReference type="EMBL" id="CP035952">
    <property type="protein sequence ID" value="QBF25573.1"/>
    <property type="molecule type" value="Genomic_DNA"/>
</dbReference>
<dbReference type="KEGG" id="ptk:EXN22_07615"/>
<dbReference type="RefSeq" id="WP_130263488.1">
    <property type="nucleotide sequence ID" value="NZ_CP035952.1"/>
</dbReference>
<accession>A0A411MFD1</accession>
<proteinExistence type="predicted"/>
<protein>
    <submittedName>
        <fullName evidence="1">Uncharacterized protein</fullName>
    </submittedName>
</protein>
<evidence type="ECO:0000313" key="1">
    <source>
        <dbReference type="EMBL" id="QBF25573.1"/>
    </source>
</evidence>
<sequence>MASIKKSTSQAPATRVFCDSRYTSRVLILADARQLSVSAGQVIVAADDSVALGYLQEHPDFTAKE</sequence>
<reference evidence="1 2" key="1">
    <citation type="submission" date="2019-02" db="EMBL/GenBank/DDBJ databases">
        <title>Complete genome sequence of Pseudomonas sp. SNU WT1 isolated from rainbow trout.</title>
        <authorList>
            <person name="Oh W.T."/>
            <person name="Park S.C."/>
        </authorList>
    </citation>
    <scope>NUCLEOTIDE SEQUENCE [LARGE SCALE GENOMIC DNA]</scope>
    <source>
        <strain evidence="1 2">SNU WT1</strain>
    </source>
</reference>
<keyword evidence="2" id="KW-1185">Reference proteome</keyword>